<dbReference type="GO" id="GO:0051607">
    <property type="term" value="P:defense response to virus"/>
    <property type="evidence" value="ECO:0007669"/>
    <property type="project" value="UniProtKB-KW"/>
</dbReference>
<dbReference type="OrthoDB" id="5363158at2"/>
<evidence type="ECO:0000313" key="2">
    <source>
        <dbReference type="EMBL" id="MTT31376.1"/>
    </source>
</evidence>
<name>A0A6N8CTQ1_9BACI</name>
<organism evidence="2 3">
    <name type="scientific">Terrilactibacillus tamarindi</name>
    <dbReference type="NCBI Taxonomy" id="2599694"/>
    <lineage>
        <taxon>Bacteria</taxon>
        <taxon>Bacillati</taxon>
        <taxon>Bacillota</taxon>
        <taxon>Bacilli</taxon>
        <taxon>Bacillales</taxon>
        <taxon>Bacillaceae</taxon>
        <taxon>Terrilactibacillus</taxon>
    </lineage>
</organism>
<dbReference type="InterPro" id="IPR013422">
    <property type="entry name" value="CRISPR-assoc_prot_Cas5_N"/>
</dbReference>
<protein>
    <submittedName>
        <fullName evidence="2">Type I-B CRISPR-associated protein Cas5</fullName>
    </submittedName>
</protein>
<evidence type="ECO:0000313" key="3">
    <source>
        <dbReference type="Proteomes" id="UP000440978"/>
    </source>
</evidence>
<gene>
    <name evidence="2" type="primary">cas5b</name>
    <name evidence="2" type="ORF">GMB86_05000</name>
</gene>
<accession>A0A6N8CTQ1</accession>
<dbReference type="RefSeq" id="WP_155217434.1">
    <property type="nucleotide sequence ID" value="NZ_WNHB01000006.1"/>
</dbReference>
<dbReference type="NCBIfam" id="TIGR02593">
    <property type="entry name" value="CRISPR_cas5"/>
    <property type="match status" value="1"/>
</dbReference>
<dbReference type="NCBIfam" id="TIGR02592">
    <property type="entry name" value="cas_Cas5h"/>
    <property type="match status" value="1"/>
</dbReference>
<dbReference type="Proteomes" id="UP000440978">
    <property type="component" value="Unassembled WGS sequence"/>
</dbReference>
<evidence type="ECO:0000256" key="1">
    <source>
        <dbReference type="ARBA" id="ARBA00023118"/>
    </source>
</evidence>
<keyword evidence="3" id="KW-1185">Reference proteome</keyword>
<reference evidence="2 3" key="1">
    <citation type="submission" date="2019-11" db="EMBL/GenBank/DDBJ databases">
        <title>Terrilactibacillus tamarindus sp. nov. BCM23-1 isolated from bark of Tamarindus indica.</title>
        <authorList>
            <person name="Kingkaew E."/>
            <person name="Tanasupawat S."/>
        </authorList>
    </citation>
    <scope>NUCLEOTIDE SEQUENCE [LARGE SCALE GENOMIC DNA]</scope>
    <source>
        <strain evidence="2 3">BCM23-1</strain>
    </source>
</reference>
<dbReference type="AlphaFoldDB" id="A0A6N8CTQ1"/>
<keyword evidence="1" id="KW-0051">Antiviral defense</keyword>
<dbReference type="EMBL" id="WNHB01000006">
    <property type="protein sequence ID" value="MTT31376.1"/>
    <property type="molecule type" value="Genomic_DNA"/>
</dbReference>
<proteinExistence type="predicted"/>
<dbReference type="InterPro" id="IPR013421">
    <property type="entry name" value="CRISPR-assoc_prot_Cas5_HALMA"/>
</dbReference>
<comment type="caution">
    <text evidence="2">The sequence shown here is derived from an EMBL/GenBank/DDBJ whole genome shotgun (WGS) entry which is preliminary data.</text>
</comment>
<sequence>METIAFELKGKTAFFKKPDVNSKIYFTYSHIHKIALMGLLGAMLGYGGYTQQKVSIDRNGKNITNQYPEFYKYLRDLDLAIVPHGDRGYFSKKIQVFNNSVGYASNEEGGNLIVREQWIENPHWTIYLFNNDKIETEIFDKLKRAIINHEVAYIPYLGKNDHVANIEKPRLCESVLKERVEIIDSLFYPEGIIYDDFADPPENETFYYFEEMMPYQLDPELNYYKFKSMGYTNKVIESINSDTIIYQAEDRTLALI</sequence>